<dbReference type="AlphaFoldDB" id="A0A088S485"/>
<accession>A0A088S485</accession>
<dbReference type="EMBL" id="CP009380">
    <property type="protein sequence ID" value="AIN96276.1"/>
    <property type="molecule type" value="Genomic_DNA"/>
</dbReference>
<dbReference type="RefSeq" id="XP_010696929.1">
    <property type="nucleotide sequence ID" value="XM_010698627.1"/>
</dbReference>
<dbReference type="OrthoDB" id="261844at2759"/>
<dbReference type="VEuPathDB" id="TriTrypDB:LPAL13_110011500"/>
<evidence type="ECO:0000313" key="2">
    <source>
        <dbReference type="Proteomes" id="UP000063063"/>
    </source>
</evidence>
<protein>
    <submittedName>
        <fullName evidence="1">Uncharacterized protein</fullName>
    </submittedName>
</protein>
<dbReference type="Proteomes" id="UP000063063">
    <property type="component" value="Chromosome 11"/>
</dbReference>
<name>A0A088S485_LEIPA</name>
<organism evidence="1 2">
    <name type="scientific">Leishmania panamensis</name>
    <dbReference type="NCBI Taxonomy" id="5679"/>
    <lineage>
        <taxon>Eukaryota</taxon>
        <taxon>Discoba</taxon>
        <taxon>Euglenozoa</taxon>
        <taxon>Kinetoplastea</taxon>
        <taxon>Metakinetoplastina</taxon>
        <taxon>Trypanosomatida</taxon>
        <taxon>Trypanosomatidae</taxon>
        <taxon>Leishmaniinae</taxon>
        <taxon>Leishmania</taxon>
        <taxon>Leishmania guyanensis species complex</taxon>
    </lineage>
</organism>
<evidence type="ECO:0000313" key="1">
    <source>
        <dbReference type="EMBL" id="AIN96276.1"/>
    </source>
</evidence>
<keyword evidence="2" id="KW-1185">Reference proteome</keyword>
<dbReference type="KEGG" id="lpan:LPMP_110810"/>
<dbReference type="GeneID" id="22572946"/>
<reference evidence="1 2" key="1">
    <citation type="journal article" date="2015" name="Sci. Rep.">
        <title>The genome of Leishmania panamensis: insights into genomics of the L. (Viannia) subgenus.</title>
        <authorList>
            <person name="Llanes A."/>
            <person name="Restrepo C.M."/>
            <person name="Vecchio G.D."/>
            <person name="Anguizola F.J."/>
            <person name="Lleonart R."/>
        </authorList>
    </citation>
    <scope>NUCLEOTIDE SEQUENCE [LARGE SCALE GENOMIC DNA]</scope>
    <source>
        <strain evidence="1 2">MHOM/PA/94/PSC-1</strain>
    </source>
</reference>
<dbReference type="VEuPathDB" id="TriTrypDB:LPMP_110810"/>
<dbReference type="eggNOG" id="ENOG502S9M8">
    <property type="taxonomic scope" value="Eukaryota"/>
</dbReference>
<proteinExistence type="predicted"/>
<gene>
    <name evidence="1" type="ORF">LPMP_110810</name>
</gene>
<sequence>MSDPKTVRTFLLWNGEWPYVKRGVSEVRAVAAGVIAAANALVDVPAFLARARKYTVAADDFITVQSAKASSTLELHQWVVPASGIALASVYVVVRSAPWGGVKMLRNGLFTAAALTVFMYPREIVHRMDSAMPFQAPASSWEPKSER</sequence>